<keyword evidence="2" id="KW-0813">Transport</keyword>
<proteinExistence type="inferred from homology"/>
<reference evidence="9 11" key="1">
    <citation type="submission" date="2015-11" db="EMBL/GenBank/DDBJ databases">
        <title>Expanding the genomic diversity of Burkholderia species for the development of highly accurate diagnostics.</title>
        <authorList>
            <person name="Sahl J."/>
            <person name="Keim P."/>
            <person name="Wagner D."/>
        </authorList>
    </citation>
    <scope>NUCLEOTIDE SEQUENCE [LARGE SCALE GENOMIC DNA]</scope>
    <source>
        <strain evidence="9 11">MSMB1960WGS</strain>
    </source>
</reference>
<keyword evidence="4" id="KW-0997">Cell inner membrane</keyword>
<dbReference type="SMART" id="SM00382">
    <property type="entry name" value="AAA"/>
    <property type="match status" value="1"/>
</dbReference>
<keyword evidence="6 9" id="KW-0067">ATP-binding</keyword>
<dbReference type="RefSeq" id="WP_059910491.1">
    <property type="nucleotide sequence ID" value="NZ_CP156686.1"/>
</dbReference>
<keyword evidence="3" id="KW-1003">Cell membrane</keyword>
<dbReference type="InterPro" id="IPR017871">
    <property type="entry name" value="ABC_transporter-like_CS"/>
</dbReference>
<dbReference type="Proteomes" id="UP000068603">
    <property type="component" value="Unassembled WGS sequence"/>
</dbReference>
<dbReference type="Gene3D" id="3.40.50.300">
    <property type="entry name" value="P-loop containing nucleotide triphosphate hydrolases"/>
    <property type="match status" value="1"/>
</dbReference>
<dbReference type="GO" id="GO:0005524">
    <property type="term" value="F:ATP binding"/>
    <property type="evidence" value="ECO:0007669"/>
    <property type="project" value="UniProtKB-KW"/>
</dbReference>
<dbReference type="CDD" id="cd03293">
    <property type="entry name" value="ABC_NrtD_SsuB_transporters"/>
    <property type="match status" value="1"/>
</dbReference>
<dbReference type="GeneID" id="93056434"/>
<evidence type="ECO:0000313" key="9">
    <source>
        <dbReference type="EMBL" id="KWA58847.1"/>
    </source>
</evidence>
<evidence type="ECO:0000313" key="10">
    <source>
        <dbReference type="EMBL" id="RQY99825.1"/>
    </source>
</evidence>
<reference evidence="10 12" key="2">
    <citation type="submission" date="2018-08" db="EMBL/GenBank/DDBJ databases">
        <title>Comparative analysis of Burkholderia isolates from Puerto Rico.</title>
        <authorList>
            <person name="Hall C."/>
            <person name="Sahl J."/>
            <person name="Wagner D."/>
        </authorList>
    </citation>
    <scope>NUCLEOTIDE SEQUENCE [LARGE SCALE GENOMIC DNA]</scope>
    <source>
        <strain evidence="10 12">Bp8966</strain>
    </source>
</reference>
<name>A0A125GB30_9BURK</name>
<evidence type="ECO:0000313" key="12">
    <source>
        <dbReference type="Proteomes" id="UP000281098"/>
    </source>
</evidence>
<sequence length="285" mass="31144">MTTTASDSIDIRHVGKRYAQRGASLVVLDDVSLHVRAGEFVTIVGASGCGKSTLLRLIAGLDADYDGEIRAGDALVRDTSLQRGIVFQDHRLFPWLTVAQNIEAALRNAPLDPAAKRRAVADHIALVGLNGFEHAYPHQLSGGMAQRVAIARGLVNRPRVLLLDEPFGALDAQTRARMQNELLRIWEQERITMILVTHDVDEAVYLGDRVVTMAPRPGRIERIVGVDLPRPRRRDAPAFARLRDTVLADFDDSEPPGEDRPGSGSGGTPADAGRPHPIGAWRLAW</sequence>
<evidence type="ECO:0000256" key="1">
    <source>
        <dbReference type="ARBA" id="ARBA00005417"/>
    </source>
</evidence>
<dbReference type="EMBL" id="LPHB01000056">
    <property type="protein sequence ID" value="KWA58847.1"/>
    <property type="molecule type" value="Genomic_DNA"/>
</dbReference>
<gene>
    <name evidence="10" type="ORF">DF017_01220</name>
    <name evidence="9" type="ORF">WT44_22120</name>
</gene>
<dbReference type="AlphaFoldDB" id="A0A125GB30"/>
<feature type="domain" description="ABC transporter" evidence="8">
    <location>
        <begin position="9"/>
        <end position="240"/>
    </location>
</feature>
<evidence type="ECO:0000256" key="6">
    <source>
        <dbReference type="ARBA" id="ARBA00022840"/>
    </source>
</evidence>
<comment type="caution">
    <text evidence="9">The sequence shown here is derived from an EMBL/GenBank/DDBJ whole genome shotgun (WGS) entry which is preliminary data.</text>
</comment>
<dbReference type="PANTHER" id="PTHR42788">
    <property type="entry name" value="TAURINE IMPORT ATP-BINDING PROTEIN-RELATED"/>
    <property type="match status" value="1"/>
</dbReference>
<evidence type="ECO:0000256" key="2">
    <source>
        <dbReference type="ARBA" id="ARBA00022448"/>
    </source>
</evidence>
<evidence type="ECO:0000256" key="7">
    <source>
        <dbReference type="SAM" id="MobiDB-lite"/>
    </source>
</evidence>
<accession>A0A125GB30</accession>
<evidence type="ECO:0000256" key="4">
    <source>
        <dbReference type="ARBA" id="ARBA00022519"/>
    </source>
</evidence>
<evidence type="ECO:0000256" key="5">
    <source>
        <dbReference type="ARBA" id="ARBA00022741"/>
    </source>
</evidence>
<feature type="region of interest" description="Disordered" evidence="7">
    <location>
        <begin position="247"/>
        <end position="285"/>
    </location>
</feature>
<dbReference type="InterPro" id="IPR050166">
    <property type="entry name" value="ABC_transporter_ATP-bind"/>
</dbReference>
<dbReference type="InterPro" id="IPR027417">
    <property type="entry name" value="P-loop_NTPase"/>
</dbReference>
<dbReference type="Pfam" id="PF00005">
    <property type="entry name" value="ABC_tran"/>
    <property type="match status" value="1"/>
</dbReference>
<organism evidence="9">
    <name type="scientific">Burkholderia stagnalis</name>
    <dbReference type="NCBI Taxonomy" id="1503054"/>
    <lineage>
        <taxon>Bacteria</taxon>
        <taxon>Pseudomonadati</taxon>
        <taxon>Pseudomonadota</taxon>
        <taxon>Betaproteobacteria</taxon>
        <taxon>Burkholderiales</taxon>
        <taxon>Burkholderiaceae</taxon>
        <taxon>Burkholderia</taxon>
        <taxon>Burkholderia cepacia complex</taxon>
    </lineage>
</organism>
<protein>
    <submittedName>
        <fullName evidence="9 10">ABC transporter ATP-binding protein</fullName>
    </submittedName>
</protein>
<dbReference type="PANTHER" id="PTHR42788:SF13">
    <property type="entry name" value="ALIPHATIC SULFONATES IMPORT ATP-BINDING PROTEIN SSUB"/>
    <property type="match status" value="1"/>
</dbReference>
<dbReference type="InterPro" id="IPR003439">
    <property type="entry name" value="ABC_transporter-like_ATP-bd"/>
</dbReference>
<dbReference type="EMBL" id="QTPM01000001">
    <property type="protein sequence ID" value="RQY99825.1"/>
    <property type="molecule type" value="Genomic_DNA"/>
</dbReference>
<dbReference type="SUPFAM" id="SSF52540">
    <property type="entry name" value="P-loop containing nucleoside triphosphate hydrolases"/>
    <property type="match status" value="1"/>
</dbReference>
<evidence type="ECO:0000259" key="8">
    <source>
        <dbReference type="PROSITE" id="PS50893"/>
    </source>
</evidence>
<keyword evidence="5" id="KW-0547">Nucleotide-binding</keyword>
<comment type="similarity">
    <text evidence="1">Belongs to the ABC transporter superfamily.</text>
</comment>
<dbReference type="Proteomes" id="UP000281098">
    <property type="component" value="Unassembled WGS sequence"/>
</dbReference>
<keyword evidence="12" id="KW-1185">Reference proteome</keyword>
<dbReference type="PROSITE" id="PS50893">
    <property type="entry name" value="ABC_TRANSPORTER_2"/>
    <property type="match status" value="1"/>
</dbReference>
<keyword evidence="4" id="KW-0472">Membrane</keyword>
<dbReference type="STRING" id="1503054.WT74_24510"/>
<dbReference type="PROSITE" id="PS00211">
    <property type="entry name" value="ABC_TRANSPORTER_1"/>
    <property type="match status" value="1"/>
</dbReference>
<evidence type="ECO:0000313" key="11">
    <source>
        <dbReference type="Proteomes" id="UP000068603"/>
    </source>
</evidence>
<dbReference type="InterPro" id="IPR003593">
    <property type="entry name" value="AAA+_ATPase"/>
</dbReference>
<evidence type="ECO:0000256" key="3">
    <source>
        <dbReference type="ARBA" id="ARBA00022475"/>
    </source>
</evidence>
<dbReference type="GO" id="GO:0016887">
    <property type="term" value="F:ATP hydrolysis activity"/>
    <property type="evidence" value="ECO:0007669"/>
    <property type="project" value="InterPro"/>
</dbReference>